<dbReference type="PROSITE" id="PS50090">
    <property type="entry name" value="MYB_LIKE"/>
    <property type="match status" value="3"/>
</dbReference>
<dbReference type="InterPro" id="IPR009057">
    <property type="entry name" value="Homeodomain-like_sf"/>
</dbReference>
<evidence type="ECO:0000256" key="3">
    <source>
        <dbReference type="ARBA" id="ARBA00023163"/>
    </source>
</evidence>
<evidence type="ECO:0000259" key="7">
    <source>
        <dbReference type="PROSITE" id="PS51294"/>
    </source>
</evidence>
<dbReference type="Pfam" id="PF13921">
    <property type="entry name" value="Myb_DNA-bind_6"/>
    <property type="match status" value="1"/>
</dbReference>
<keyword evidence="4" id="KW-0539">Nucleus</keyword>
<keyword evidence="3" id="KW-0804">Transcription</keyword>
<dbReference type="SMART" id="SM00717">
    <property type="entry name" value="SANT"/>
    <property type="match status" value="3"/>
</dbReference>
<protein>
    <submittedName>
        <fullName evidence="8">Uncharacterized protein</fullName>
    </submittedName>
</protein>
<reference evidence="8" key="1">
    <citation type="submission" date="2022-12" db="EMBL/GenBank/DDBJ databases">
        <authorList>
            <person name="Webb A."/>
        </authorList>
    </citation>
    <scope>NUCLEOTIDE SEQUENCE</scope>
    <source>
        <strain evidence="8">Hp1</strain>
    </source>
</reference>
<dbReference type="PANTHER" id="PTHR46621">
    <property type="entry name" value="SNRNA-ACTIVATING PROTEIN COMPLEX SUBUNIT 4"/>
    <property type="match status" value="1"/>
</dbReference>
<feature type="domain" description="Myb-like" evidence="6">
    <location>
        <begin position="156"/>
        <end position="206"/>
    </location>
</feature>
<evidence type="ECO:0000256" key="4">
    <source>
        <dbReference type="ARBA" id="ARBA00023242"/>
    </source>
</evidence>
<feature type="domain" description="HTH myb-type" evidence="7">
    <location>
        <begin position="109"/>
        <end position="155"/>
    </location>
</feature>
<feature type="region of interest" description="Disordered" evidence="5">
    <location>
        <begin position="220"/>
        <end position="241"/>
    </location>
</feature>
<dbReference type="AlphaFoldDB" id="A0AAV0UW93"/>
<accession>A0AAV0UW93</accession>
<dbReference type="EMBL" id="CANTFL010001441">
    <property type="protein sequence ID" value="CAI5739935.1"/>
    <property type="molecule type" value="Genomic_DNA"/>
</dbReference>
<sequence length="535" mass="58865">MKFEPTVYASNVLSVYKGPIQSDGRCEKRERDVVNTERFADAAAGEAQKKKNSGVAVSKRWTPEQDEALKKAVAELGHRNWMVVAERVPGRDNAQCLQRWNKVLKPGLVKGPWSVEEDAMLMEMMLKGYDNWRQVSNSIPGRTAKQCRERWRNRLDPSINKSPFTEEEDQAIQQAYAKYGNRWTQIAEILPGRTEDAIKLRWKTLNPNRKTYTKLGRPRLLNTEDAPPAFTSPGKLSVPQTRRTISCPVNASAPIVMSESSLTQANLEPILNPLEDESEERMSEEDVMILNEFLRGHSNNSLGTSSFKSMLSATSLRDFGDDIDAAVLRMSSLSAAHSLSGSSAEESMVPKFQQNMSDQASTRMLNKMLSLGDTKSASLRSITSDVEPDDSWINGGLTRCLSNLSVTGDDGDEEKLFLRNRKLSSMGSFEQQLASLSDAGSLLSSSLNLEDETKSQDALTRAAGDGVNGLGPGAVCAPRSSFQLISDDEIPLHGLSDVAAAAPPSTDTPRTVTAQDFYSSAVPHDQLSSAHRFEI</sequence>
<evidence type="ECO:0000256" key="1">
    <source>
        <dbReference type="ARBA" id="ARBA00023015"/>
    </source>
</evidence>
<dbReference type="InterPro" id="IPR001005">
    <property type="entry name" value="SANT/Myb"/>
</dbReference>
<name>A0AAV0UW93_HYABA</name>
<keyword evidence="2" id="KW-0238">DNA-binding</keyword>
<keyword evidence="9" id="KW-1185">Reference proteome</keyword>
<dbReference type="PANTHER" id="PTHR46621:SF1">
    <property type="entry name" value="SNRNA-ACTIVATING PROTEIN COMPLEX SUBUNIT 4"/>
    <property type="match status" value="1"/>
</dbReference>
<evidence type="ECO:0000259" key="6">
    <source>
        <dbReference type="PROSITE" id="PS50090"/>
    </source>
</evidence>
<keyword evidence="1" id="KW-0805">Transcription regulation</keyword>
<feature type="domain" description="Myb-like" evidence="6">
    <location>
        <begin position="60"/>
        <end position="104"/>
    </location>
</feature>
<dbReference type="InterPro" id="IPR017930">
    <property type="entry name" value="Myb_dom"/>
</dbReference>
<dbReference type="GO" id="GO:0042796">
    <property type="term" value="P:snRNA transcription by RNA polymerase III"/>
    <property type="evidence" value="ECO:0007669"/>
    <property type="project" value="TreeGrafter"/>
</dbReference>
<dbReference type="Pfam" id="PF00249">
    <property type="entry name" value="Myb_DNA-binding"/>
    <property type="match status" value="1"/>
</dbReference>
<dbReference type="Proteomes" id="UP001162031">
    <property type="component" value="Unassembled WGS sequence"/>
</dbReference>
<feature type="domain" description="HTH myb-type" evidence="7">
    <location>
        <begin position="156"/>
        <end position="210"/>
    </location>
</feature>
<dbReference type="GO" id="GO:0001006">
    <property type="term" value="F:RNA polymerase III type 3 promoter sequence-specific DNA binding"/>
    <property type="evidence" value="ECO:0007669"/>
    <property type="project" value="TreeGrafter"/>
</dbReference>
<dbReference type="Gene3D" id="1.10.10.60">
    <property type="entry name" value="Homeodomain-like"/>
    <property type="match status" value="3"/>
</dbReference>
<evidence type="ECO:0000256" key="2">
    <source>
        <dbReference type="ARBA" id="ARBA00023125"/>
    </source>
</evidence>
<evidence type="ECO:0000313" key="8">
    <source>
        <dbReference type="EMBL" id="CAI5739935.1"/>
    </source>
</evidence>
<comment type="caution">
    <text evidence="8">The sequence shown here is derived from an EMBL/GenBank/DDBJ whole genome shotgun (WGS) entry which is preliminary data.</text>
</comment>
<dbReference type="GO" id="GO:0000978">
    <property type="term" value="F:RNA polymerase II cis-regulatory region sequence-specific DNA binding"/>
    <property type="evidence" value="ECO:0007669"/>
    <property type="project" value="TreeGrafter"/>
</dbReference>
<dbReference type="CDD" id="cd00167">
    <property type="entry name" value="SANT"/>
    <property type="match status" value="3"/>
</dbReference>
<dbReference type="SUPFAM" id="SSF46689">
    <property type="entry name" value="Homeodomain-like"/>
    <property type="match status" value="2"/>
</dbReference>
<dbReference type="GO" id="GO:0019185">
    <property type="term" value="C:snRNA-activating protein complex"/>
    <property type="evidence" value="ECO:0007669"/>
    <property type="project" value="TreeGrafter"/>
</dbReference>
<evidence type="ECO:0000256" key="5">
    <source>
        <dbReference type="SAM" id="MobiDB-lite"/>
    </source>
</evidence>
<proteinExistence type="predicted"/>
<feature type="domain" description="Myb-like" evidence="6">
    <location>
        <begin position="105"/>
        <end position="155"/>
    </location>
</feature>
<organism evidence="8 9">
    <name type="scientific">Hyaloperonospora brassicae</name>
    <name type="common">Brassica downy mildew</name>
    <name type="synonym">Peronospora brassicae</name>
    <dbReference type="NCBI Taxonomy" id="162125"/>
    <lineage>
        <taxon>Eukaryota</taxon>
        <taxon>Sar</taxon>
        <taxon>Stramenopiles</taxon>
        <taxon>Oomycota</taxon>
        <taxon>Peronosporomycetes</taxon>
        <taxon>Peronosporales</taxon>
        <taxon>Peronosporaceae</taxon>
        <taxon>Hyaloperonospora</taxon>
    </lineage>
</organism>
<gene>
    <name evidence="8" type="ORF">HBR001_LOCUS7990</name>
</gene>
<evidence type="ECO:0000313" key="9">
    <source>
        <dbReference type="Proteomes" id="UP001162031"/>
    </source>
</evidence>
<dbReference type="InterPro" id="IPR051575">
    <property type="entry name" value="Myb-like_DNA-bd"/>
</dbReference>
<dbReference type="GO" id="GO:0042795">
    <property type="term" value="P:snRNA transcription by RNA polymerase II"/>
    <property type="evidence" value="ECO:0007669"/>
    <property type="project" value="TreeGrafter"/>
</dbReference>
<feature type="domain" description="HTH myb-type" evidence="7">
    <location>
        <begin position="60"/>
        <end position="108"/>
    </location>
</feature>
<dbReference type="PROSITE" id="PS51294">
    <property type="entry name" value="HTH_MYB"/>
    <property type="match status" value="3"/>
</dbReference>